<reference evidence="1 2" key="1">
    <citation type="submission" date="2024-12" db="EMBL/GenBank/DDBJ databases">
        <title>The unique morphological basis and parallel evolutionary history of personate flowers in Penstemon.</title>
        <authorList>
            <person name="Depatie T.H."/>
            <person name="Wessinger C.A."/>
        </authorList>
    </citation>
    <scope>NUCLEOTIDE SEQUENCE [LARGE SCALE GENOMIC DNA]</scope>
    <source>
        <strain evidence="1">WTNN_2</strain>
        <tissue evidence="1">Leaf</tissue>
    </source>
</reference>
<dbReference type="Proteomes" id="UP001634393">
    <property type="component" value="Unassembled WGS sequence"/>
</dbReference>
<keyword evidence="2" id="KW-1185">Reference proteome</keyword>
<comment type="caution">
    <text evidence="1">The sequence shown here is derived from an EMBL/GenBank/DDBJ whole genome shotgun (WGS) entry which is preliminary data.</text>
</comment>
<evidence type="ECO:0000313" key="1">
    <source>
        <dbReference type="EMBL" id="KAL3839483.1"/>
    </source>
</evidence>
<accession>A0ABD3TSU2</accession>
<name>A0ABD3TSU2_9LAMI</name>
<protein>
    <submittedName>
        <fullName evidence="1">Uncharacterized protein</fullName>
    </submittedName>
</protein>
<proteinExistence type="predicted"/>
<gene>
    <name evidence="1" type="ORF">ACJIZ3_024074</name>
</gene>
<organism evidence="1 2">
    <name type="scientific">Penstemon smallii</name>
    <dbReference type="NCBI Taxonomy" id="265156"/>
    <lineage>
        <taxon>Eukaryota</taxon>
        <taxon>Viridiplantae</taxon>
        <taxon>Streptophyta</taxon>
        <taxon>Embryophyta</taxon>
        <taxon>Tracheophyta</taxon>
        <taxon>Spermatophyta</taxon>
        <taxon>Magnoliopsida</taxon>
        <taxon>eudicotyledons</taxon>
        <taxon>Gunneridae</taxon>
        <taxon>Pentapetalae</taxon>
        <taxon>asterids</taxon>
        <taxon>lamiids</taxon>
        <taxon>Lamiales</taxon>
        <taxon>Plantaginaceae</taxon>
        <taxon>Cheloneae</taxon>
        <taxon>Penstemon</taxon>
    </lineage>
</organism>
<evidence type="ECO:0000313" key="2">
    <source>
        <dbReference type="Proteomes" id="UP001634393"/>
    </source>
</evidence>
<dbReference type="EMBL" id="JBJXBP010000003">
    <property type="protein sequence ID" value="KAL3839483.1"/>
    <property type="molecule type" value="Genomic_DNA"/>
</dbReference>
<dbReference type="AlphaFoldDB" id="A0ABD3TSU2"/>
<sequence>MYALGLSAVRFTDRTEPEPNFRSGPFTGPNFRSGKRFYPQNRTRFLSVFGKTGRFTEPNRLPNIFFFIFFLNFQYPFSDF</sequence>